<name>A0A6J6GY15_9ZZZZ</name>
<dbReference type="PANTHER" id="PTHR30525:SF0">
    <property type="entry name" value="1-DEOXY-D-XYLULOSE 5-PHOSPHATE REDUCTOISOMERASE, CHLOROPLASTIC"/>
    <property type="match status" value="1"/>
</dbReference>
<dbReference type="AlphaFoldDB" id="A0A6J6GY15"/>
<dbReference type="Pfam" id="PF08436">
    <property type="entry name" value="DXP_redisom_C"/>
    <property type="match status" value="1"/>
</dbReference>
<organism evidence="15">
    <name type="scientific">freshwater metagenome</name>
    <dbReference type="NCBI Taxonomy" id="449393"/>
    <lineage>
        <taxon>unclassified sequences</taxon>
        <taxon>metagenomes</taxon>
        <taxon>ecological metagenomes</taxon>
    </lineage>
</organism>
<evidence type="ECO:0000256" key="1">
    <source>
        <dbReference type="ARBA" id="ARBA00001936"/>
    </source>
</evidence>
<evidence type="ECO:0000256" key="10">
    <source>
        <dbReference type="ARBA" id="ARBA00023229"/>
    </source>
</evidence>
<dbReference type="InterPro" id="IPR036169">
    <property type="entry name" value="DXPR_C_sf"/>
</dbReference>
<dbReference type="InterPro" id="IPR013512">
    <property type="entry name" value="DXP_reductoisomerase_N"/>
</dbReference>
<evidence type="ECO:0000259" key="12">
    <source>
        <dbReference type="Pfam" id="PF02670"/>
    </source>
</evidence>
<evidence type="ECO:0000256" key="3">
    <source>
        <dbReference type="ARBA" id="ARBA00005094"/>
    </source>
</evidence>
<dbReference type="SUPFAM" id="SSF69055">
    <property type="entry name" value="1-deoxy-D-xylulose-5-phosphate reductoisomerase, C-terminal domain"/>
    <property type="match status" value="1"/>
</dbReference>
<dbReference type="SUPFAM" id="SSF55347">
    <property type="entry name" value="Glyceraldehyde-3-phosphate dehydrogenase-like, C-terminal domain"/>
    <property type="match status" value="1"/>
</dbReference>
<sequence length="401" mass="41653">MTVIRVALAGSTGSIGTQSLDVISAEADRFELAAIGATGRQPEVLIEQARRHRPKIVAVSDTSAAAEIAAALPECEVRAGADALASLATEADVVVNGVVGFAGLSVTLATLDAGRRLALANKESLIAAGPVVQLARRTPGAELVPVDSEHGAIHQCLRATDNRSRVERLLLTASGGPFRGRSAADLESVTVAEALAHPTWSMGPKITIDSSTLMNKGLEVIEAHELFGTPAGDAGYGIGFDEIDVVVHPQSIVHSMVEFTDASTIAQLSSPDMRLPIGYALAWPDRIATPFGRIDWSTLGRLDFEPPDLETFVCLSLAYQAGRAGGTAPAWLNAANEVAVEAFLAGRIAWGDIARVISATLDQHDGAPASDADAVVAADLEARRIAALQLQLVVAATGANA</sequence>
<dbReference type="GO" id="GO:0030145">
    <property type="term" value="F:manganese ion binding"/>
    <property type="evidence" value="ECO:0007669"/>
    <property type="project" value="TreeGrafter"/>
</dbReference>
<dbReference type="InterPro" id="IPR003821">
    <property type="entry name" value="DXP_reductoisomerase"/>
</dbReference>
<feature type="domain" description="1-deoxy-D-xylulose 5-phosphate reductoisomerase N-terminal" evidence="12">
    <location>
        <begin position="7"/>
        <end position="129"/>
    </location>
</feature>
<dbReference type="Gene3D" id="1.10.1740.10">
    <property type="match status" value="1"/>
</dbReference>
<dbReference type="Pfam" id="PF13288">
    <property type="entry name" value="DXPR_C"/>
    <property type="match status" value="1"/>
</dbReference>
<evidence type="ECO:0000313" key="15">
    <source>
        <dbReference type="EMBL" id="CAB4605826.1"/>
    </source>
</evidence>
<dbReference type="HAMAP" id="MF_00183">
    <property type="entry name" value="DXP_reductoisom"/>
    <property type="match status" value="1"/>
</dbReference>
<dbReference type="GO" id="GO:0051484">
    <property type="term" value="P:isopentenyl diphosphate biosynthetic process, methylerythritol 4-phosphate pathway involved in terpenoid biosynthetic process"/>
    <property type="evidence" value="ECO:0007669"/>
    <property type="project" value="TreeGrafter"/>
</dbReference>
<evidence type="ECO:0000256" key="4">
    <source>
        <dbReference type="ARBA" id="ARBA00006825"/>
    </source>
</evidence>
<comment type="cofactor">
    <cofactor evidence="2">
        <name>Mg(2+)</name>
        <dbReference type="ChEBI" id="CHEBI:18420"/>
    </cofactor>
</comment>
<evidence type="ECO:0000256" key="5">
    <source>
        <dbReference type="ARBA" id="ARBA00012366"/>
    </source>
</evidence>
<keyword evidence="9" id="KW-0464">Manganese</keyword>
<reference evidence="15" key="1">
    <citation type="submission" date="2020-05" db="EMBL/GenBank/DDBJ databases">
        <authorList>
            <person name="Chiriac C."/>
            <person name="Salcher M."/>
            <person name="Ghai R."/>
            <person name="Kavagutti S V."/>
        </authorList>
    </citation>
    <scope>NUCLEOTIDE SEQUENCE</scope>
</reference>
<evidence type="ECO:0000256" key="6">
    <source>
        <dbReference type="ARBA" id="ARBA00022723"/>
    </source>
</evidence>
<dbReference type="EC" id="1.1.1.267" evidence="5"/>
<dbReference type="FunFam" id="3.40.50.720:FF:000045">
    <property type="entry name" value="1-deoxy-D-xylulose 5-phosphate reductoisomerase"/>
    <property type="match status" value="1"/>
</dbReference>
<dbReference type="InterPro" id="IPR013644">
    <property type="entry name" value="DXP_reductoisomerase_C"/>
</dbReference>
<dbReference type="EMBL" id="CAEZUP010000024">
    <property type="protein sequence ID" value="CAB4605826.1"/>
    <property type="molecule type" value="Genomic_DNA"/>
</dbReference>
<keyword evidence="7" id="KW-0521">NADP</keyword>
<comment type="similarity">
    <text evidence="4">Belongs to the DXR family.</text>
</comment>
<dbReference type="NCBIfam" id="TIGR00243">
    <property type="entry name" value="Dxr"/>
    <property type="match status" value="1"/>
</dbReference>
<evidence type="ECO:0000256" key="9">
    <source>
        <dbReference type="ARBA" id="ARBA00023211"/>
    </source>
</evidence>
<keyword evidence="10" id="KW-0414">Isoprene biosynthesis</keyword>
<dbReference type="Gene3D" id="3.40.50.720">
    <property type="entry name" value="NAD(P)-binding Rossmann-like Domain"/>
    <property type="match status" value="1"/>
</dbReference>
<evidence type="ECO:0000256" key="8">
    <source>
        <dbReference type="ARBA" id="ARBA00023002"/>
    </source>
</evidence>
<dbReference type="GO" id="GO:0030604">
    <property type="term" value="F:1-deoxy-D-xylulose-5-phosphate reductoisomerase activity"/>
    <property type="evidence" value="ECO:0007669"/>
    <property type="project" value="UniProtKB-EC"/>
</dbReference>
<dbReference type="InterPro" id="IPR026877">
    <property type="entry name" value="DXPR_C"/>
</dbReference>
<comment type="cofactor">
    <cofactor evidence="1">
        <name>Mn(2+)</name>
        <dbReference type="ChEBI" id="CHEBI:29035"/>
    </cofactor>
</comment>
<dbReference type="SUPFAM" id="SSF51735">
    <property type="entry name" value="NAD(P)-binding Rossmann-fold domains"/>
    <property type="match status" value="1"/>
</dbReference>
<comment type="pathway">
    <text evidence="3">Isoprenoid biosynthesis; isopentenyl diphosphate biosynthesis via DXP pathway; isopentenyl diphosphate from 1-deoxy-D-xylulose 5-phosphate: step 1/6.</text>
</comment>
<evidence type="ECO:0000259" key="14">
    <source>
        <dbReference type="Pfam" id="PF13288"/>
    </source>
</evidence>
<evidence type="ECO:0000256" key="11">
    <source>
        <dbReference type="ARBA" id="ARBA00048543"/>
    </source>
</evidence>
<dbReference type="GO" id="GO:0070402">
    <property type="term" value="F:NADPH binding"/>
    <property type="evidence" value="ECO:0007669"/>
    <property type="project" value="InterPro"/>
</dbReference>
<proteinExistence type="inferred from homology"/>
<dbReference type="InterPro" id="IPR036291">
    <property type="entry name" value="NAD(P)-bd_dom_sf"/>
</dbReference>
<evidence type="ECO:0000256" key="7">
    <source>
        <dbReference type="ARBA" id="ARBA00022857"/>
    </source>
</evidence>
<keyword evidence="8" id="KW-0560">Oxidoreductase</keyword>
<gene>
    <name evidence="15" type="ORF">UFOPK1835_00768</name>
</gene>
<feature type="domain" description="DXP reductoisomerase C-terminal" evidence="14">
    <location>
        <begin position="268"/>
        <end position="384"/>
    </location>
</feature>
<dbReference type="PIRSF" id="PIRSF006205">
    <property type="entry name" value="Dxp_reductismrs"/>
    <property type="match status" value="1"/>
</dbReference>
<dbReference type="UniPathway" id="UPA00056">
    <property type="reaction ID" value="UER00092"/>
</dbReference>
<accession>A0A6J6GY15</accession>
<keyword evidence="6" id="KW-0479">Metal-binding</keyword>
<feature type="domain" description="1-deoxy-D-xylulose 5-phosphate reductoisomerase C-terminal" evidence="13">
    <location>
        <begin position="143"/>
        <end position="227"/>
    </location>
</feature>
<dbReference type="PANTHER" id="PTHR30525">
    <property type="entry name" value="1-DEOXY-D-XYLULOSE 5-PHOSPHATE REDUCTOISOMERASE"/>
    <property type="match status" value="1"/>
</dbReference>
<dbReference type="Pfam" id="PF02670">
    <property type="entry name" value="DXP_reductoisom"/>
    <property type="match status" value="1"/>
</dbReference>
<protein>
    <recommendedName>
        <fullName evidence="5">1-deoxy-D-xylulose-5-phosphate reductoisomerase</fullName>
        <ecNumber evidence="5">1.1.1.267</ecNumber>
    </recommendedName>
</protein>
<evidence type="ECO:0000259" key="13">
    <source>
        <dbReference type="Pfam" id="PF08436"/>
    </source>
</evidence>
<evidence type="ECO:0000256" key="2">
    <source>
        <dbReference type="ARBA" id="ARBA00001946"/>
    </source>
</evidence>
<comment type="catalytic activity">
    <reaction evidence="11">
        <text>2-C-methyl-D-erythritol 4-phosphate + NADP(+) = 1-deoxy-D-xylulose 5-phosphate + NADPH + H(+)</text>
        <dbReference type="Rhea" id="RHEA:13717"/>
        <dbReference type="ChEBI" id="CHEBI:15378"/>
        <dbReference type="ChEBI" id="CHEBI:57783"/>
        <dbReference type="ChEBI" id="CHEBI:57792"/>
        <dbReference type="ChEBI" id="CHEBI:58262"/>
        <dbReference type="ChEBI" id="CHEBI:58349"/>
        <dbReference type="EC" id="1.1.1.267"/>
    </reaction>
    <physiologicalReaction direction="right-to-left" evidence="11">
        <dbReference type="Rhea" id="RHEA:13719"/>
    </physiologicalReaction>
</comment>